<feature type="chain" id="PRO_5009312428" evidence="2">
    <location>
        <begin position="24"/>
        <end position="119"/>
    </location>
</feature>
<reference evidence="4" key="1">
    <citation type="submission" date="2016-11" db="UniProtKB">
        <authorList>
            <consortium name="WormBaseParasite"/>
        </authorList>
    </citation>
    <scope>IDENTIFICATION</scope>
</reference>
<evidence type="ECO:0000313" key="4">
    <source>
        <dbReference type="WBParaSite" id="L893_g17814.t1"/>
    </source>
</evidence>
<evidence type="ECO:0000256" key="1">
    <source>
        <dbReference type="SAM" id="Coils"/>
    </source>
</evidence>
<dbReference type="AlphaFoldDB" id="A0A1I7YME7"/>
<keyword evidence="1" id="KW-0175">Coiled coil</keyword>
<dbReference type="WBParaSite" id="L893_g17814.t1">
    <property type="protein sequence ID" value="L893_g17814.t1"/>
    <property type="gene ID" value="L893_g17814"/>
</dbReference>
<sequence length="119" mass="13578">MTPGVVTLICAVPLFALIRPSCTLVPGVNLPAKHKNERTTDGLLPLSLNRMSEHFQQLNSRLTQDLREIVERLTELERAYEHAQEAVRDHAIRMQMVQEANRMLMEMVDQVRASRTGEN</sequence>
<accession>A0A1I7YME7</accession>
<keyword evidence="3" id="KW-1185">Reference proteome</keyword>
<name>A0A1I7YME7_9BILA</name>
<feature type="coiled-coil region" evidence="1">
    <location>
        <begin position="59"/>
        <end position="93"/>
    </location>
</feature>
<proteinExistence type="predicted"/>
<evidence type="ECO:0000313" key="3">
    <source>
        <dbReference type="Proteomes" id="UP000095287"/>
    </source>
</evidence>
<keyword evidence="2" id="KW-0732">Signal</keyword>
<organism evidence="3 4">
    <name type="scientific">Steinernema glaseri</name>
    <dbReference type="NCBI Taxonomy" id="37863"/>
    <lineage>
        <taxon>Eukaryota</taxon>
        <taxon>Metazoa</taxon>
        <taxon>Ecdysozoa</taxon>
        <taxon>Nematoda</taxon>
        <taxon>Chromadorea</taxon>
        <taxon>Rhabditida</taxon>
        <taxon>Tylenchina</taxon>
        <taxon>Panagrolaimomorpha</taxon>
        <taxon>Strongyloidoidea</taxon>
        <taxon>Steinernematidae</taxon>
        <taxon>Steinernema</taxon>
    </lineage>
</organism>
<protein>
    <submittedName>
        <fullName evidence="4">Chemotaxis protein</fullName>
    </submittedName>
</protein>
<evidence type="ECO:0000256" key="2">
    <source>
        <dbReference type="SAM" id="SignalP"/>
    </source>
</evidence>
<dbReference type="Proteomes" id="UP000095287">
    <property type="component" value="Unplaced"/>
</dbReference>
<feature type="signal peptide" evidence="2">
    <location>
        <begin position="1"/>
        <end position="23"/>
    </location>
</feature>